<evidence type="ECO:0000313" key="1">
    <source>
        <dbReference type="EMBL" id="ALG75652.1"/>
    </source>
</evidence>
<dbReference type="InterPro" id="IPR010985">
    <property type="entry name" value="Ribbon_hlx_hlx"/>
</dbReference>
<dbReference type="InterPro" id="IPR013321">
    <property type="entry name" value="Arc_rbn_hlx_hlx"/>
</dbReference>
<reference evidence="2" key="1">
    <citation type="submission" date="2015-08" db="EMBL/GenBank/DDBJ databases">
        <title>Complete Genome Sequence of Azospirillum thiophilum BV-S.</title>
        <authorList>
            <person name="Fomenkov A."/>
            <person name="Vincze T."/>
            <person name="Grabovich M."/>
            <person name="Dubinina G."/>
            <person name="Orlova M."/>
            <person name="Belousova E."/>
            <person name="Roberts R.J."/>
        </authorList>
    </citation>
    <scope>NUCLEOTIDE SEQUENCE [LARGE SCALE GENOMIC DNA]</scope>
    <source>
        <strain evidence="2">BV-S</strain>
    </source>
</reference>
<proteinExistence type="predicted"/>
<dbReference type="Proteomes" id="UP000069935">
    <property type="component" value="Chromosome 7"/>
</dbReference>
<sequence length="142" mass="15562">MVMMSGTVHDLRPKAGDSEKITINLGYVDLGHIDLLVEEGFYSNRTDFIRTAIRNQVDRHADVIRQTVTRKSVDLGLRHFSRADLEAVQAEGRMLDIRVLGLATIAQDVPPELARATIASLTVLGALHAPAAVKTALADRIH</sequence>
<dbReference type="RefSeq" id="WP_045585377.1">
    <property type="nucleotide sequence ID" value="NZ_CP012407.1"/>
</dbReference>
<dbReference type="PANTHER" id="PTHR36215:SF1">
    <property type="entry name" value="BLL4998 PROTEIN"/>
    <property type="match status" value="1"/>
</dbReference>
<reference evidence="1 2" key="2">
    <citation type="journal article" date="2016" name="Genome Announc.">
        <title>Complete Genome Sequence of a Strain of Azospirillum thiophilum Isolated from a Sulfide Spring.</title>
        <authorList>
            <person name="Fomenkov A."/>
            <person name="Vincze T."/>
            <person name="Grabovich M."/>
            <person name="Anton B.P."/>
            <person name="Dubinina G."/>
            <person name="Orlova M."/>
            <person name="Belousova E."/>
            <person name="Roberts R.J."/>
        </authorList>
    </citation>
    <scope>NUCLEOTIDE SEQUENCE [LARGE SCALE GENOMIC DNA]</scope>
    <source>
        <strain evidence="1 2">BV-S</strain>
    </source>
</reference>
<gene>
    <name evidence="1" type="ORF">AL072_32590</name>
</gene>
<organism evidence="1 2">
    <name type="scientific">Azospirillum thiophilum</name>
    <dbReference type="NCBI Taxonomy" id="528244"/>
    <lineage>
        <taxon>Bacteria</taxon>
        <taxon>Pseudomonadati</taxon>
        <taxon>Pseudomonadota</taxon>
        <taxon>Alphaproteobacteria</taxon>
        <taxon>Rhodospirillales</taxon>
        <taxon>Azospirillaceae</taxon>
        <taxon>Azospirillum</taxon>
    </lineage>
</organism>
<dbReference type="KEGG" id="ati:AL072_32590"/>
<keyword evidence="2" id="KW-1185">Reference proteome</keyword>
<protein>
    <submittedName>
        <fullName evidence="1">CopG family transcriptional regulator</fullName>
    </submittedName>
</protein>
<dbReference type="InterPro" id="IPR041088">
    <property type="entry name" value="RHH_8"/>
</dbReference>
<dbReference type="AlphaFoldDB" id="A0AAC9EYT2"/>
<accession>A0AAC9EYT2</accession>
<dbReference type="CDD" id="cd22231">
    <property type="entry name" value="RHH_NikR_HicB-like"/>
    <property type="match status" value="1"/>
</dbReference>
<evidence type="ECO:0000313" key="2">
    <source>
        <dbReference type="Proteomes" id="UP000069935"/>
    </source>
</evidence>
<dbReference type="Gene3D" id="1.10.1220.10">
    <property type="entry name" value="Met repressor-like"/>
    <property type="match status" value="1"/>
</dbReference>
<dbReference type="GO" id="GO:0006355">
    <property type="term" value="P:regulation of DNA-templated transcription"/>
    <property type="evidence" value="ECO:0007669"/>
    <property type="project" value="InterPro"/>
</dbReference>
<dbReference type="Pfam" id="PF17723">
    <property type="entry name" value="RHH_8"/>
    <property type="match status" value="1"/>
</dbReference>
<dbReference type="EMBL" id="CP012407">
    <property type="protein sequence ID" value="ALG75652.1"/>
    <property type="molecule type" value="Genomic_DNA"/>
</dbReference>
<name>A0AAC9EYT2_9PROT</name>
<dbReference type="SUPFAM" id="SSF47598">
    <property type="entry name" value="Ribbon-helix-helix"/>
    <property type="match status" value="1"/>
</dbReference>
<dbReference type="PANTHER" id="PTHR36215">
    <property type="entry name" value="BLL4998 PROTEIN"/>
    <property type="match status" value="1"/>
</dbReference>